<comment type="caution">
    <text evidence="8">The sequence shown here is derived from an EMBL/GenBank/DDBJ whole genome shotgun (WGS) entry which is preliminary data.</text>
</comment>
<feature type="domain" description="Nudix hydrolase" evidence="7">
    <location>
        <begin position="46"/>
        <end position="181"/>
    </location>
</feature>
<evidence type="ECO:0000256" key="4">
    <source>
        <dbReference type="ARBA" id="ARBA00022801"/>
    </source>
</evidence>
<dbReference type="CDD" id="cd03426">
    <property type="entry name" value="NUDIX_CoAse_Nudt7"/>
    <property type="match status" value="1"/>
</dbReference>
<dbReference type="InterPro" id="IPR000086">
    <property type="entry name" value="NUDIX_hydrolase_dom"/>
</dbReference>
<dbReference type="PANTHER" id="PTHR12992">
    <property type="entry name" value="NUDIX HYDROLASE"/>
    <property type="match status" value="1"/>
</dbReference>
<dbReference type="RefSeq" id="WP_387960275.1">
    <property type="nucleotide sequence ID" value="NZ_JBHSGP010000004.1"/>
</dbReference>
<reference evidence="9" key="1">
    <citation type="journal article" date="2019" name="Int. J. Syst. Evol. Microbiol.">
        <title>The Global Catalogue of Microorganisms (GCM) 10K type strain sequencing project: providing services to taxonomists for standard genome sequencing and annotation.</title>
        <authorList>
            <consortium name="The Broad Institute Genomics Platform"/>
            <consortium name="The Broad Institute Genome Sequencing Center for Infectious Disease"/>
            <person name="Wu L."/>
            <person name="Ma J."/>
        </authorList>
    </citation>
    <scope>NUCLEOTIDE SEQUENCE [LARGE SCALE GENOMIC DNA]</scope>
    <source>
        <strain evidence="9">CCUG 63682</strain>
    </source>
</reference>
<dbReference type="SUPFAM" id="SSF55811">
    <property type="entry name" value="Nudix"/>
    <property type="match status" value="1"/>
</dbReference>
<dbReference type="GO" id="GO:0035539">
    <property type="term" value="F:8-oxo-7,8-dihydrodeoxyguanosine triphosphate pyrophosphatase activity"/>
    <property type="evidence" value="ECO:0007669"/>
    <property type="project" value="UniProtKB-EC"/>
</dbReference>
<keyword evidence="9" id="KW-1185">Reference proteome</keyword>
<dbReference type="Pfam" id="PF00293">
    <property type="entry name" value="NUDIX"/>
    <property type="match status" value="1"/>
</dbReference>
<keyword evidence="4 8" id="KW-0378">Hydrolase</keyword>
<comment type="cofactor">
    <cofactor evidence="2">
        <name>Mg(2+)</name>
        <dbReference type="ChEBI" id="CHEBI:18420"/>
    </cofactor>
</comment>
<evidence type="ECO:0000313" key="8">
    <source>
        <dbReference type="EMBL" id="MFC4720998.1"/>
    </source>
</evidence>
<proteinExistence type="predicted"/>
<dbReference type="InterPro" id="IPR015797">
    <property type="entry name" value="NUDIX_hydrolase-like_dom_sf"/>
</dbReference>
<evidence type="ECO:0000259" key="7">
    <source>
        <dbReference type="PROSITE" id="PS51462"/>
    </source>
</evidence>
<keyword evidence="3" id="KW-0479">Metal-binding</keyword>
<evidence type="ECO:0000256" key="5">
    <source>
        <dbReference type="ARBA" id="ARBA00022842"/>
    </source>
</evidence>
<protein>
    <submittedName>
        <fullName evidence="8">NUDIX hydrolase</fullName>
        <ecNumber evidence="8">3.6.1.55</ecNumber>
    </submittedName>
</protein>
<evidence type="ECO:0000256" key="1">
    <source>
        <dbReference type="ARBA" id="ARBA00001936"/>
    </source>
</evidence>
<evidence type="ECO:0000256" key="2">
    <source>
        <dbReference type="ARBA" id="ARBA00001946"/>
    </source>
</evidence>
<dbReference type="Gene3D" id="3.90.79.10">
    <property type="entry name" value="Nucleoside Triphosphate Pyrophosphohydrolase"/>
    <property type="match status" value="1"/>
</dbReference>
<name>A0ABV9N1Z1_9FLAO</name>
<dbReference type="InterPro" id="IPR045121">
    <property type="entry name" value="CoAse"/>
</dbReference>
<evidence type="ECO:0000256" key="6">
    <source>
        <dbReference type="ARBA" id="ARBA00023211"/>
    </source>
</evidence>
<comment type="cofactor">
    <cofactor evidence="1">
        <name>Mn(2+)</name>
        <dbReference type="ChEBI" id="CHEBI:29035"/>
    </cofactor>
</comment>
<organism evidence="8 9">
    <name type="scientific">Geojedonia litorea</name>
    <dbReference type="NCBI Taxonomy" id="1268269"/>
    <lineage>
        <taxon>Bacteria</taxon>
        <taxon>Pseudomonadati</taxon>
        <taxon>Bacteroidota</taxon>
        <taxon>Flavobacteriia</taxon>
        <taxon>Flavobacteriales</taxon>
        <taxon>Flavobacteriaceae</taxon>
        <taxon>Geojedonia</taxon>
    </lineage>
</organism>
<dbReference type="EC" id="3.6.1.55" evidence="8"/>
<keyword evidence="6" id="KW-0464">Manganese</keyword>
<dbReference type="Proteomes" id="UP001595953">
    <property type="component" value="Unassembled WGS sequence"/>
</dbReference>
<sequence>MNFNTFLHSVSKIENIELPGESSHLKMSPPFRLELMERNKELMKKAKKAGVLALFYPNSQQQTQFALILRKTYKGVHSAQIGFPGGKIEKGDVNIEFTALREAQEEIGVQKCDVQVVKALTELYIPPSNFTVYPFLGVCPKTPRFVRQEDEVDDVIEVSLSHFVEDDNMIKTVVPTSYKLEVEVPAFQLNGHIVWGATAMMLSELKDLLKQVL</sequence>
<evidence type="ECO:0000313" key="9">
    <source>
        <dbReference type="Proteomes" id="UP001595953"/>
    </source>
</evidence>
<dbReference type="PANTHER" id="PTHR12992:SF11">
    <property type="entry name" value="MITOCHONDRIAL COENZYME A DIPHOSPHATASE NUDT8"/>
    <property type="match status" value="1"/>
</dbReference>
<keyword evidence="5" id="KW-0460">Magnesium</keyword>
<dbReference type="PROSITE" id="PS51462">
    <property type="entry name" value="NUDIX"/>
    <property type="match status" value="1"/>
</dbReference>
<accession>A0ABV9N1Z1</accession>
<evidence type="ECO:0000256" key="3">
    <source>
        <dbReference type="ARBA" id="ARBA00022723"/>
    </source>
</evidence>
<gene>
    <name evidence="8" type="ORF">ACFO5O_01590</name>
</gene>
<dbReference type="EMBL" id="JBHSGP010000004">
    <property type="protein sequence ID" value="MFC4720998.1"/>
    <property type="molecule type" value="Genomic_DNA"/>
</dbReference>